<protein>
    <submittedName>
        <fullName evidence="1">Uncharacterized protein</fullName>
    </submittedName>
</protein>
<accession>A0ABR4ZCG0</accession>
<gene>
    <name evidence="1" type="ORF">FG87_22075</name>
</gene>
<dbReference type="RefSeq" id="WP_043673697.1">
    <property type="nucleotide sequence ID" value="NZ_BDCI01000004.1"/>
</dbReference>
<name>A0ABR4ZCG0_9NOCA</name>
<dbReference type="Proteomes" id="UP000031364">
    <property type="component" value="Unassembled WGS sequence"/>
</dbReference>
<proteinExistence type="predicted"/>
<sequence length="95" mass="11078">MSESYRVRTEHRFATGQVLRVGDLFRDNDNSSIRDMYRVKAIRDYRRSGLHVVLTIIRREHNGEATEPMTECVWPIAALFDDDDRVVPVEAGDQR</sequence>
<organism evidence="1 2">
    <name type="scientific">Nocardia vulneris</name>
    <dbReference type="NCBI Taxonomy" id="1141657"/>
    <lineage>
        <taxon>Bacteria</taxon>
        <taxon>Bacillati</taxon>
        <taxon>Actinomycetota</taxon>
        <taxon>Actinomycetes</taxon>
        <taxon>Mycobacteriales</taxon>
        <taxon>Nocardiaceae</taxon>
        <taxon>Nocardia</taxon>
    </lineage>
</organism>
<evidence type="ECO:0000313" key="1">
    <source>
        <dbReference type="EMBL" id="KIA63048.1"/>
    </source>
</evidence>
<comment type="caution">
    <text evidence="1">The sequence shown here is derived from an EMBL/GenBank/DDBJ whole genome shotgun (WGS) entry which is preliminary data.</text>
</comment>
<evidence type="ECO:0000313" key="2">
    <source>
        <dbReference type="Proteomes" id="UP000031364"/>
    </source>
</evidence>
<dbReference type="EMBL" id="JNFP01000026">
    <property type="protein sequence ID" value="KIA63048.1"/>
    <property type="molecule type" value="Genomic_DNA"/>
</dbReference>
<reference evidence="1 2" key="1">
    <citation type="journal article" date="2014" name="Int. J. Syst. Evol. Microbiol.">
        <title>Nocardia vulneris sp. nov., isolated from wounds of human patients in North America.</title>
        <authorList>
            <person name="Lasker B.A."/>
            <person name="Bell M."/>
            <person name="Klenk H.P."/>
            <person name="Sproer C."/>
            <person name="Schumann C."/>
            <person name="Schumann P."/>
            <person name="Brown J.M."/>
        </authorList>
    </citation>
    <scope>NUCLEOTIDE SEQUENCE [LARGE SCALE GENOMIC DNA]</scope>
    <source>
        <strain evidence="1 2">W9851</strain>
    </source>
</reference>
<keyword evidence="2" id="KW-1185">Reference proteome</keyword>